<evidence type="ECO:0000256" key="7">
    <source>
        <dbReference type="ARBA" id="ARBA00023121"/>
    </source>
</evidence>
<evidence type="ECO:0000256" key="1">
    <source>
        <dbReference type="ARBA" id="ARBA00004586"/>
    </source>
</evidence>
<feature type="region of interest" description="Disordered" evidence="9">
    <location>
        <begin position="256"/>
        <end position="302"/>
    </location>
</feature>
<feature type="domain" description="SMP-LTD" evidence="11">
    <location>
        <begin position="518"/>
        <end position="709"/>
    </location>
</feature>
<dbReference type="CDD" id="cd21675">
    <property type="entry name" value="SMP_TEX2"/>
    <property type="match status" value="1"/>
</dbReference>
<evidence type="ECO:0000256" key="2">
    <source>
        <dbReference type="ARBA" id="ARBA00022448"/>
    </source>
</evidence>
<evidence type="ECO:0000256" key="8">
    <source>
        <dbReference type="ARBA" id="ARBA00023136"/>
    </source>
</evidence>
<feature type="region of interest" description="Disordered" evidence="9">
    <location>
        <begin position="360"/>
        <end position="413"/>
    </location>
</feature>
<dbReference type="Proteomes" id="UP001176517">
    <property type="component" value="Unassembled WGS sequence"/>
</dbReference>
<feature type="region of interest" description="Disordered" evidence="9">
    <location>
        <begin position="1255"/>
        <end position="1715"/>
    </location>
</feature>
<feature type="compositionally biased region" description="Low complexity" evidence="9">
    <location>
        <begin position="283"/>
        <end position="293"/>
    </location>
</feature>
<evidence type="ECO:0000313" key="13">
    <source>
        <dbReference type="Proteomes" id="UP001176517"/>
    </source>
</evidence>
<sequence length="1715" mass="179547">MTFFDALFYYVLGGFTFLPLCAAALVAYVWYTAEPVDPILDAREAEAKARGRALADDVGAEPLKPIWPGENRPSVHRSDTSGPSALDGSASAGAKSSATTNQQQALSTSESTPNLRIPKDGHDVEVPLSARRLGPVHGASGDPSSFASSQSQQGPQLKPFRAGWVTVRRHFDVVPPAPANAAAPAAATSNAQGNASGSMAGSSNNPSGADSGLSPNEKDDDAASIKSTGSNQTKRSMVSAVYRGILDYRTQRAEARRQRQLSASGQPSEASLLASGAGGSSGSGTAANGQAQGPHPISTAASASQQQVPVAAGRDIYYCMLKGPILYIYSSDDIKNANTECYAAIDMRGKRVSMYVSGVGDAQGEPGDDAFAGRDEGDTESDELAEKPALKNAPGVLSSTTSSTDTEDSKRAQLNWRKAQRAAIKDGELFVKRNAVRIVSFNTTKDADPAFSQWFVFAKSASQLEDWYHCLVHASWLPKKGSKGGNGDAEEGTTDPLGASFSTLDMVALLASLDSIPDPIPMRWLNAVFGRIFFTIYRTEWLENYITSKMMKKIRRVKTPTFLSNLRVREVDVGRSPPAFSRPMLKTLTGEGEASMEVAIHYKGQIRITISTDLTISLGSRFKPYTVSLLLAVIIRSLEGNLLLMIKPPPSNRLWFGFTALPKMTIGIEPVVSERKVQWGMVTRLIEGRIRELLSESLVVPNMDDVPFFDTRKLDRRGGVWASAAKTEPSVVAAAVPAPAPGSAAASKTEQPVAAPTAKVPPVKSAPITPVGTPPAPGTPTNDDGAEPVADSSAVEASSTTAPPSLRSRRAPSSRGVPLSEHGRTGSTQSDGLLGPAAPNNSSAAIAGLRNTLSRDMAATRSVSSSGSPDLGATTPTRTGQSSSSSRRRSWLPLGQKQGAPLSSMALGHASFVREGQENPSYSGTDAQSYSSDTDGGISGSEIDRAPSLRSRDSQASMSADEGGDFSGSSIQEEHAEGDESTTDHSAASQQEDNVVEELQLSAQHEVSLPSIAASSFEDEIDRTSTPVSSNRRPSQVASESSQAASDLPSNDSEPRKVEAEAPALHELDATPPIAQKEYDAPQADIAGPPTPRTSRAASSVTSSSSSEREQSSHSRASTLTTEPEVAPQTGSKFIDYTAPKSQPAEPAERAAPERSESSRSESSNASPALPARREAPPARPHIFEDGRPTYDPYARSGQEGVALNNLNLQTTALWNKAKASLADKESRQAAAKDAKEAIKKGWANWNAKRAENRAIANQTAPGMVPQQDRTPSWSSGRSEARAASGGGLKDYSVASVSATSPGGPVTDASSGSRWFASSPPDPAAMGLGIDTSRNGTPRIGSIFGTEQTSNSPAARNDGTKEATAPDHARPAYREYLASKRRDEPKNSDGSSVHSGNSERRDVPVASLIDFDSDVSTSSQNWTSSVPSLAAPKPTAKAEVDSSVRRKDTSGTGAHTLLASPVSLSDAFADPAVRPPVPTVRHGSSSSMSSQRGRPAADVELPTLPSDLTGVGRGSSKEREMPTPAAAVPRGRSDPLDAPSQNVSTTAASNATETASREANLVLSSPEKTLDSAPAPYLVNSPPLVAMSPGGPTGGVRKQPPRAPMMAVPGIPAAHKSEPQSFSAPVREEDKAEQQQQEKPLAASLNALRKWTPGSSGTQPAGVVSSNTVTDSAGANASKDEGATSASMTDEGGGSLSAQTLAQDIAAGSDGDRVG</sequence>
<feature type="compositionally biased region" description="Low complexity" evidence="9">
    <location>
        <begin position="1544"/>
        <end position="1554"/>
    </location>
</feature>
<dbReference type="GO" id="GO:0005789">
    <property type="term" value="C:endoplasmic reticulum membrane"/>
    <property type="evidence" value="ECO:0007669"/>
    <property type="project" value="UniProtKB-SubCell"/>
</dbReference>
<feature type="compositionally biased region" description="Polar residues" evidence="9">
    <location>
        <begin position="1414"/>
        <end position="1427"/>
    </location>
</feature>
<dbReference type="PANTHER" id="PTHR13466">
    <property type="entry name" value="TEX2 PROTEIN-RELATED"/>
    <property type="match status" value="1"/>
</dbReference>
<dbReference type="GO" id="GO:0015914">
    <property type="term" value="P:phospholipid transport"/>
    <property type="evidence" value="ECO:0007669"/>
    <property type="project" value="TreeGrafter"/>
</dbReference>
<dbReference type="GO" id="GO:0032865">
    <property type="term" value="C:ERMES complex"/>
    <property type="evidence" value="ECO:0007669"/>
    <property type="project" value="TreeGrafter"/>
</dbReference>
<keyword evidence="7" id="KW-0446">Lipid-binding</keyword>
<evidence type="ECO:0000256" key="6">
    <source>
        <dbReference type="ARBA" id="ARBA00023055"/>
    </source>
</evidence>
<dbReference type="PROSITE" id="PS51847">
    <property type="entry name" value="SMP"/>
    <property type="match status" value="1"/>
</dbReference>
<feature type="region of interest" description="Disordered" evidence="9">
    <location>
        <begin position="857"/>
        <end position="1197"/>
    </location>
</feature>
<keyword evidence="3 10" id="KW-0812">Transmembrane</keyword>
<feature type="compositionally biased region" description="Polar residues" evidence="9">
    <location>
        <begin position="918"/>
        <end position="934"/>
    </location>
</feature>
<proteinExistence type="predicted"/>
<feature type="compositionally biased region" description="Low complexity" evidence="9">
    <location>
        <begin position="81"/>
        <end position="98"/>
    </location>
</feature>
<keyword evidence="2" id="KW-0813">Transport</keyword>
<accession>A0AAN6GU93</accession>
<feature type="compositionally biased region" description="Low complexity" evidence="9">
    <location>
        <begin position="183"/>
        <end position="209"/>
    </location>
</feature>
<evidence type="ECO:0000256" key="3">
    <source>
        <dbReference type="ARBA" id="ARBA00022692"/>
    </source>
</evidence>
<feature type="compositionally biased region" description="Low complexity" evidence="9">
    <location>
        <begin position="260"/>
        <end position="275"/>
    </location>
</feature>
<dbReference type="GO" id="GO:1990456">
    <property type="term" value="P:mitochondrion-endoplasmic reticulum membrane tethering"/>
    <property type="evidence" value="ECO:0007669"/>
    <property type="project" value="TreeGrafter"/>
</dbReference>
<evidence type="ECO:0000256" key="9">
    <source>
        <dbReference type="SAM" id="MobiDB-lite"/>
    </source>
</evidence>
<keyword evidence="4" id="KW-0256">Endoplasmic reticulum</keyword>
<feature type="compositionally biased region" description="Low complexity" evidence="9">
    <location>
        <begin position="1161"/>
        <end position="1171"/>
    </location>
</feature>
<evidence type="ECO:0000313" key="12">
    <source>
        <dbReference type="EMBL" id="KAK0557308.1"/>
    </source>
</evidence>
<keyword evidence="8 10" id="KW-0472">Membrane</keyword>
<feature type="compositionally biased region" description="Polar residues" evidence="9">
    <location>
        <begin position="1345"/>
        <end position="1354"/>
    </location>
</feature>
<feature type="compositionally biased region" description="Basic and acidic residues" evidence="9">
    <location>
        <begin position="1147"/>
        <end position="1160"/>
    </location>
</feature>
<feature type="compositionally biased region" description="Low complexity" evidence="9">
    <location>
        <begin position="1275"/>
        <end position="1284"/>
    </location>
</feature>
<evidence type="ECO:0000256" key="5">
    <source>
        <dbReference type="ARBA" id="ARBA00022989"/>
    </source>
</evidence>
<feature type="compositionally biased region" description="Polar residues" evidence="9">
    <location>
        <begin position="142"/>
        <end position="155"/>
    </location>
</feature>
<feature type="compositionally biased region" description="Polar residues" evidence="9">
    <location>
        <begin position="99"/>
        <end position="114"/>
    </location>
</feature>
<dbReference type="GO" id="GO:0008289">
    <property type="term" value="F:lipid binding"/>
    <property type="evidence" value="ECO:0007669"/>
    <property type="project" value="UniProtKB-KW"/>
</dbReference>
<evidence type="ECO:0000256" key="4">
    <source>
        <dbReference type="ARBA" id="ARBA00022824"/>
    </source>
</evidence>
<feature type="compositionally biased region" description="Low complexity" evidence="9">
    <location>
        <begin position="1035"/>
        <end position="1046"/>
    </location>
</feature>
<evidence type="ECO:0000259" key="11">
    <source>
        <dbReference type="PROSITE" id="PS51847"/>
    </source>
</evidence>
<feature type="compositionally biased region" description="Polar residues" evidence="9">
    <location>
        <begin position="225"/>
        <end position="236"/>
    </location>
</feature>
<feature type="region of interest" description="Disordered" evidence="9">
    <location>
        <begin position="133"/>
        <end position="156"/>
    </location>
</feature>
<comment type="subcellular location">
    <subcellularLocation>
        <location evidence="1">Endoplasmic reticulum membrane</location>
    </subcellularLocation>
</comment>
<reference evidence="12" key="1">
    <citation type="journal article" date="2023" name="PhytoFront">
        <title>Draft Genome Resources of Seven Strains of Tilletia horrida, Causal Agent of Kernel Smut of Rice.</title>
        <authorList>
            <person name="Khanal S."/>
            <person name="Antony Babu S."/>
            <person name="Zhou X.G."/>
        </authorList>
    </citation>
    <scope>NUCLEOTIDE SEQUENCE</scope>
    <source>
        <strain evidence="12">TX6</strain>
    </source>
</reference>
<feature type="compositionally biased region" description="Basic and acidic residues" evidence="9">
    <location>
        <begin position="1053"/>
        <end position="1069"/>
    </location>
</feature>
<feature type="compositionally biased region" description="Basic and acidic residues" evidence="9">
    <location>
        <begin position="1358"/>
        <end position="1387"/>
    </location>
</feature>
<feature type="transmembrane region" description="Helical" evidence="10">
    <location>
        <begin position="7"/>
        <end position="31"/>
    </location>
</feature>
<feature type="compositionally biased region" description="Polar residues" evidence="9">
    <location>
        <begin position="984"/>
        <end position="993"/>
    </location>
</feature>
<comment type="caution">
    <text evidence="12">The sequence shown here is derived from an EMBL/GenBank/DDBJ whole genome shotgun (WGS) entry which is preliminary data.</text>
</comment>
<keyword evidence="6" id="KW-0445">Lipid transport</keyword>
<feature type="compositionally biased region" description="Basic and acidic residues" evidence="9">
    <location>
        <begin position="1172"/>
        <end position="1189"/>
    </location>
</feature>
<feature type="compositionally biased region" description="Low complexity" evidence="9">
    <location>
        <begin position="740"/>
        <end position="771"/>
    </location>
</feature>
<evidence type="ECO:0000256" key="10">
    <source>
        <dbReference type="SAM" id="Phobius"/>
    </source>
</evidence>
<gene>
    <name evidence="12" type="ORF">OC846_000527</name>
</gene>
<keyword evidence="5 10" id="KW-1133">Transmembrane helix</keyword>
<protein>
    <recommendedName>
        <fullName evidence="11">SMP-LTD domain-containing protein</fullName>
    </recommendedName>
</protein>
<dbReference type="PANTHER" id="PTHR13466:SF19">
    <property type="entry name" value="NUCLEUS-VACUOLE JUNCTION PROTEIN 2"/>
    <property type="match status" value="1"/>
</dbReference>
<feature type="compositionally biased region" description="Basic and acidic residues" evidence="9">
    <location>
        <begin position="942"/>
        <end position="953"/>
    </location>
</feature>
<feature type="region of interest" description="Disordered" evidence="9">
    <location>
        <begin position="61"/>
        <end position="121"/>
    </location>
</feature>
<dbReference type="EMBL" id="JAPDMZ010000006">
    <property type="protein sequence ID" value="KAK0557308.1"/>
    <property type="molecule type" value="Genomic_DNA"/>
</dbReference>
<feature type="compositionally biased region" description="Polar residues" evidence="9">
    <location>
        <begin position="861"/>
        <end position="881"/>
    </location>
</feature>
<dbReference type="InterPro" id="IPR031468">
    <property type="entry name" value="SMP_LBD"/>
</dbReference>
<keyword evidence="13" id="KW-1185">Reference proteome</keyword>
<feature type="region of interest" description="Disordered" evidence="9">
    <location>
        <begin position="183"/>
        <end position="236"/>
    </location>
</feature>
<organism evidence="12 13">
    <name type="scientific">Tilletia horrida</name>
    <dbReference type="NCBI Taxonomy" id="155126"/>
    <lineage>
        <taxon>Eukaryota</taxon>
        <taxon>Fungi</taxon>
        <taxon>Dikarya</taxon>
        <taxon>Basidiomycota</taxon>
        <taxon>Ustilaginomycotina</taxon>
        <taxon>Exobasidiomycetes</taxon>
        <taxon>Tilletiales</taxon>
        <taxon>Tilletiaceae</taxon>
        <taxon>Tilletia</taxon>
    </lineage>
</organism>
<feature type="compositionally biased region" description="Polar residues" evidence="9">
    <location>
        <begin position="1024"/>
        <end position="1034"/>
    </location>
</feature>
<feature type="compositionally biased region" description="Basic and acidic residues" evidence="9">
    <location>
        <begin position="1436"/>
        <end position="1449"/>
    </location>
</feature>
<feature type="compositionally biased region" description="Low complexity" evidence="9">
    <location>
        <begin position="1093"/>
        <end position="1106"/>
    </location>
</feature>
<name>A0AAN6GU93_9BASI</name>
<feature type="compositionally biased region" description="Polar residues" evidence="9">
    <location>
        <begin position="1653"/>
        <end position="1675"/>
    </location>
</feature>
<feature type="region of interest" description="Disordered" evidence="9">
    <location>
        <begin position="740"/>
        <end position="843"/>
    </location>
</feature>